<name>A0A9W7Y9U3_9FUNG</name>
<organism evidence="1 2">
    <name type="scientific">Coemansia biformis</name>
    <dbReference type="NCBI Taxonomy" id="1286918"/>
    <lineage>
        <taxon>Eukaryota</taxon>
        <taxon>Fungi</taxon>
        <taxon>Fungi incertae sedis</taxon>
        <taxon>Zoopagomycota</taxon>
        <taxon>Kickxellomycotina</taxon>
        <taxon>Kickxellomycetes</taxon>
        <taxon>Kickxellales</taxon>
        <taxon>Kickxellaceae</taxon>
        <taxon>Coemansia</taxon>
    </lineage>
</organism>
<gene>
    <name evidence="1" type="ORF">LPJ61_005068</name>
</gene>
<sequence length="415" mass="47093">MGRRIREYPVKQEAAVRVVSHTRIVREKVLGDVDAFIRQREYGKASELLLTMATNGPIPLQLMWQLLVAVIRQQDPNQLSLRPIFDIIVADTRTALPYTTAMEQVFYTLTYSLHQAYDILLAFTNETGGKLALAQGFLGIVIACLREEEIGQLGDNSQPVQPSDGDVFKHSEFPPFKLTRHGDWQRTKHTLANAERHLAQALKLDEYSDFFVGFHAQVLLAMDRADEAVAVLERYYNRDKSIHILRMLISVDSRDPLDQHDRIAEYLELDPFAPERYLDCVVERALASPGNEGTVPMTRALRLVVDRVERGDTDETSKWRHLARLLSFFRQADPTTISAVMGPRLEWWGDVYFDWSTFDAVGTTDRIVYMAVCAQQLVDLEQGHPVYGILSGDLSDAHAEFVDQHMRLPGSAPPV</sequence>
<evidence type="ECO:0000313" key="2">
    <source>
        <dbReference type="Proteomes" id="UP001143981"/>
    </source>
</evidence>
<accession>A0A9W7Y9U3</accession>
<evidence type="ECO:0000313" key="1">
    <source>
        <dbReference type="EMBL" id="KAJ1726614.1"/>
    </source>
</evidence>
<dbReference type="EMBL" id="JANBOI010001460">
    <property type="protein sequence ID" value="KAJ1726614.1"/>
    <property type="molecule type" value="Genomic_DNA"/>
</dbReference>
<dbReference type="AlphaFoldDB" id="A0A9W7Y9U3"/>
<keyword evidence="2" id="KW-1185">Reference proteome</keyword>
<dbReference type="Proteomes" id="UP001143981">
    <property type="component" value="Unassembled WGS sequence"/>
</dbReference>
<dbReference type="OrthoDB" id="5579493at2759"/>
<reference evidence="1" key="1">
    <citation type="submission" date="2022-07" db="EMBL/GenBank/DDBJ databases">
        <title>Phylogenomic reconstructions and comparative analyses of Kickxellomycotina fungi.</title>
        <authorList>
            <person name="Reynolds N.K."/>
            <person name="Stajich J.E."/>
            <person name="Barry K."/>
            <person name="Grigoriev I.V."/>
            <person name="Crous P."/>
            <person name="Smith M.E."/>
        </authorList>
    </citation>
    <scope>NUCLEOTIDE SEQUENCE</scope>
    <source>
        <strain evidence="1">BCRC 34381</strain>
    </source>
</reference>
<comment type="caution">
    <text evidence="1">The sequence shown here is derived from an EMBL/GenBank/DDBJ whole genome shotgun (WGS) entry which is preliminary data.</text>
</comment>
<proteinExistence type="predicted"/>
<protein>
    <submittedName>
        <fullName evidence="1">Uncharacterized protein</fullName>
    </submittedName>
</protein>